<evidence type="ECO:0000256" key="1">
    <source>
        <dbReference type="SAM" id="MobiDB-lite"/>
    </source>
</evidence>
<feature type="compositionally biased region" description="Low complexity" evidence="1">
    <location>
        <begin position="8"/>
        <end position="24"/>
    </location>
</feature>
<feature type="non-terminal residue" evidence="2">
    <location>
        <position position="1"/>
    </location>
</feature>
<sequence length="98" mass="10661">VRRHLPLAPRAGPGRVVRPRMGAGHPRHPRIVRQLRLTAPSGGRRHLGRLCLVAGLRDAGPVRLRRGGGRSTHGRGGRRAAADHHHDGGVRPARHPRV</sequence>
<protein>
    <submittedName>
        <fullName evidence="2">Uncharacterized protein</fullName>
    </submittedName>
</protein>
<organism evidence="2">
    <name type="scientific">uncultured Blastococcus sp</name>
    <dbReference type="NCBI Taxonomy" id="217144"/>
    <lineage>
        <taxon>Bacteria</taxon>
        <taxon>Bacillati</taxon>
        <taxon>Actinomycetota</taxon>
        <taxon>Actinomycetes</taxon>
        <taxon>Geodermatophilales</taxon>
        <taxon>Geodermatophilaceae</taxon>
        <taxon>Blastococcus</taxon>
        <taxon>environmental samples</taxon>
    </lineage>
</organism>
<dbReference type="EMBL" id="CADCTI010000239">
    <property type="protein sequence ID" value="CAA9265597.1"/>
    <property type="molecule type" value="Genomic_DNA"/>
</dbReference>
<accession>A0A6J4J1W7</accession>
<dbReference type="AlphaFoldDB" id="A0A6J4J1W7"/>
<reference evidence="2" key="1">
    <citation type="submission" date="2020-02" db="EMBL/GenBank/DDBJ databases">
        <authorList>
            <person name="Meier V. D."/>
        </authorList>
    </citation>
    <scope>NUCLEOTIDE SEQUENCE</scope>
    <source>
        <strain evidence="2">AVDCRST_MAG57</strain>
    </source>
</reference>
<feature type="region of interest" description="Disordered" evidence="1">
    <location>
        <begin position="61"/>
        <end position="98"/>
    </location>
</feature>
<name>A0A6J4J1W7_9ACTN</name>
<feature type="non-terminal residue" evidence="2">
    <location>
        <position position="98"/>
    </location>
</feature>
<proteinExistence type="predicted"/>
<evidence type="ECO:0000313" key="2">
    <source>
        <dbReference type="EMBL" id="CAA9265597.1"/>
    </source>
</evidence>
<feature type="region of interest" description="Disordered" evidence="1">
    <location>
        <begin position="1"/>
        <end position="28"/>
    </location>
</feature>
<feature type="compositionally biased region" description="Basic residues" evidence="1">
    <location>
        <begin position="63"/>
        <end position="78"/>
    </location>
</feature>
<gene>
    <name evidence="2" type="ORF">AVDCRST_MAG57-3125</name>
</gene>
<feature type="compositionally biased region" description="Basic and acidic residues" evidence="1">
    <location>
        <begin position="80"/>
        <end position="89"/>
    </location>
</feature>